<feature type="chain" id="PRO_5034868736" evidence="1">
    <location>
        <begin position="22"/>
        <end position="295"/>
    </location>
</feature>
<comment type="caution">
    <text evidence="2">The sequence shown here is derived from an EMBL/GenBank/DDBJ whole genome shotgun (WGS) entry which is preliminary data.</text>
</comment>
<evidence type="ECO:0000313" key="2">
    <source>
        <dbReference type="EMBL" id="KAF5684618.1"/>
    </source>
</evidence>
<reference evidence="2 3" key="1">
    <citation type="submission" date="2020-05" db="EMBL/GenBank/DDBJ databases">
        <title>Identification and distribution of gene clusters putatively required for synthesis of sphingolipid metabolism inhibitors in phylogenetically diverse species of the filamentous fungus Fusarium.</title>
        <authorList>
            <person name="Kim H.-S."/>
            <person name="Busman M."/>
            <person name="Brown D.W."/>
            <person name="Divon H."/>
            <person name="Uhlig S."/>
            <person name="Proctor R.H."/>
        </authorList>
    </citation>
    <scope>NUCLEOTIDE SEQUENCE [LARGE SCALE GENOMIC DNA]</scope>
    <source>
        <strain evidence="2 3">NRRL 25311</strain>
    </source>
</reference>
<gene>
    <name evidence="2" type="ORF">FDENT_6623</name>
</gene>
<sequence>MISRNIFTGTIVLLAAGLANAGPCRPSSIISSSTVVVSVSETATSSLESETATSTISIDATQTATTTTNSESESETGTTIIVETTPTASSSETTTTALIDTATTSPAITTAETTTEATATTAAATTTTEGPEAVQSIYMYGRSTTNPDLADTAGTGFASLSDTPIPDVEFVDFTIAGAASNLFFTLGERSGKVKIGNGADVGKLLGYYASGDYSLVLAAEATLIEENGVSPLDCDIVSPNGYPVLQCQYGDKGLADFWTCAGHWTLVKPGFDFTNKCPRAATSYKLDYIEVDYVQ</sequence>
<proteinExistence type="predicted"/>
<dbReference type="AlphaFoldDB" id="A0A8H5X7W9"/>
<evidence type="ECO:0000313" key="3">
    <source>
        <dbReference type="Proteomes" id="UP000562682"/>
    </source>
</evidence>
<feature type="signal peptide" evidence="1">
    <location>
        <begin position="1"/>
        <end position="21"/>
    </location>
</feature>
<keyword evidence="1" id="KW-0732">Signal</keyword>
<dbReference type="EMBL" id="JAAOAK010000177">
    <property type="protein sequence ID" value="KAF5684618.1"/>
    <property type="molecule type" value="Genomic_DNA"/>
</dbReference>
<dbReference type="Proteomes" id="UP000562682">
    <property type="component" value="Unassembled WGS sequence"/>
</dbReference>
<protein>
    <submittedName>
        <fullName evidence="2">Uncharacterized protein</fullName>
    </submittedName>
</protein>
<evidence type="ECO:0000256" key="1">
    <source>
        <dbReference type="SAM" id="SignalP"/>
    </source>
</evidence>
<organism evidence="2 3">
    <name type="scientific">Fusarium denticulatum</name>
    <dbReference type="NCBI Taxonomy" id="48507"/>
    <lineage>
        <taxon>Eukaryota</taxon>
        <taxon>Fungi</taxon>
        <taxon>Dikarya</taxon>
        <taxon>Ascomycota</taxon>
        <taxon>Pezizomycotina</taxon>
        <taxon>Sordariomycetes</taxon>
        <taxon>Hypocreomycetidae</taxon>
        <taxon>Hypocreales</taxon>
        <taxon>Nectriaceae</taxon>
        <taxon>Fusarium</taxon>
        <taxon>Fusarium fujikuroi species complex</taxon>
    </lineage>
</organism>
<keyword evidence="3" id="KW-1185">Reference proteome</keyword>
<name>A0A8H5X7W9_9HYPO</name>
<accession>A0A8H5X7W9</accession>